<comment type="caution">
    <text evidence="3">The sequence shown here is derived from an EMBL/GenBank/DDBJ whole genome shotgun (WGS) entry which is preliminary data.</text>
</comment>
<protein>
    <submittedName>
        <fullName evidence="3">Potassium:proton antiporter</fullName>
    </submittedName>
</protein>
<dbReference type="Pfam" id="PF03334">
    <property type="entry name" value="PhaG_MnhG_YufB"/>
    <property type="match status" value="1"/>
</dbReference>
<proteinExistence type="predicted"/>
<accession>A0A916Y9H6</accession>
<dbReference type="EMBL" id="BMJJ01000012">
    <property type="protein sequence ID" value="GGD34961.1"/>
    <property type="molecule type" value="Genomic_DNA"/>
</dbReference>
<reference evidence="3" key="2">
    <citation type="submission" date="2020-09" db="EMBL/GenBank/DDBJ databases">
        <authorList>
            <person name="Sun Q."/>
            <person name="Zhou Y."/>
        </authorList>
    </citation>
    <scope>NUCLEOTIDE SEQUENCE</scope>
    <source>
        <strain evidence="3">CGMCC 1.15493</strain>
    </source>
</reference>
<dbReference type="InterPro" id="IPR005133">
    <property type="entry name" value="PhaG_MnhG_YufB"/>
</dbReference>
<dbReference type="Proteomes" id="UP000613160">
    <property type="component" value="Unassembled WGS sequence"/>
</dbReference>
<dbReference type="PANTHER" id="PTHR34703">
    <property type="entry name" value="ANTIPORTER SUBUNIT MNHG2-RELATED"/>
    <property type="match status" value="1"/>
</dbReference>
<keyword evidence="2" id="KW-0472">Membrane</keyword>
<keyword evidence="2" id="KW-0812">Transmembrane</keyword>
<dbReference type="NCBIfam" id="TIGR01300">
    <property type="entry name" value="CPA3_mnhG_phaG"/>
    <property type="match status" value="1"/>
</dbReference>
<reference evidence="3" key="1">
    <citation type="journal article" date="2014" name="Int. J. Syst. Evol. Microbiol.">
        <title>Complete genome sequence of Corynebacterium casei LMG S-19264T (=DSM 44701T), isolated from a smear-ripened cheese.</title>
        <authorList>
            <consortium name="US DOE Joint Genome Institute (JGI-PGF)"/>
            <person name="Walter F."/>
            <person name="Albersmeier A."/>
            <person name="Kalinowski J."/>
            <person name="Ruckert C."/>
        </authorList>
    </citation>
    <scope>NUCLEOTIDE SEQUENCE</scope>
    <source>
        <strain evidence="3">CGMCC 1.15493</strain>
    </source>
</reference>
<organism evidence="3 4">
    <name type="scientific">Aureimonas glaciei</name>
    <dbReference type="NCBI Taxonomy" id="1776957"/>
    <lineage>
        <taxon>Bacteria</taxon>
        <taxon>Pseudomonadati</taxon>
        <taxon>Pseudomonadota</taxon>
        <taxon>Alphaproteobacteria</taxon>
        <taxon>Hyphomicrobiales</taxon>
        <taxon>Aurantimonadaceae</taxon>
        <taxon>Aureimonas</taxon>
    </lineage>
</organism>
<feature type="transmembrane region" description="Helical" evidence="2">
    <location>
        <begin position="12"/>
        <end position="36"/>
    </location>
</feature>
<dbReference type="PANTHER" id="PTHR34703:SF1">
    <property type="entry name" value="ANTIPORTER SUBUNIT MNHG2-RELATED"/>
    <property type="match status" value="1"/>
</dbReference>
<evidence type="ECO:0000256" key="1">
    <source>
        <dbReference type="SAM" id="MobiDB-lite"/>
    </source>
</evidence>
<dbReference type="AlphaFoldDB" id="A0A916Y9H6"/>
<feature type="transmembrane region" description="Helical" evidence="2">
    <location>
        <begin position="48"/>
        <end position="68"/>
    </location>
</feature>
<evidence type="ECO:0000256" key="2">
    <source>
        <dbReference type="SAM" id="Phobius"/>
    </source>
</evidence>
<keyword evidence="4" id="KW-1185">Reference proteome</keyword>
<dbReference type="RefSeq" id="WP_188854464.1">
    <property type="nucleotide sequence ID" value="NZ_BMJJ01000012.1"/>
</dbReference>
<evidence type="ECO:0000313" key="4">
    <source>
        <dbReference type="Proteomes" id="UP000613160"/>
    </source>
</evidence>
<sequence>MSHLANLPVWAALAIGILLLAGASITLLGTIGLLRFGSFYERLHAPTLGTTGGALCIFIASAICFSVPGTKTVLHELLLAVFMVVTTPISLMLLGRAALYRDRTERNEAVPGAPAQEDRKPPAATPPAQDIDA</sequence>
<feature type="transmembrane region" description="Helical" evidence="2">
    <location>
        <begin position="74"/>
        <end position="94"/>
    </location>
</feature>
<feature type="region of interest" description="Disordered" evidence="1">
    <location>
        <begin position="107"/>
        <end position="133"/>
    </location>
</feature>
<name>A0A916Y9H6_9HYPH</name>
<dbReference type="GO" id="GO:0015385">
    <property type="term" value="F:sodium:proton antiporter activity"/>
    <property type="evidence" value="ECO:0007669"/>
    <property type="project" value="TreeGrafter"/>
</dbReference>
<gene>
    <name evidence="3" type="primary">phaG</name>
    <name evidence="3" type="ORF">GCM10011335_42500</name>
</gene>
<evidence type="ECO:0000313" key="3">
    <source>
        <dbReference type="EMBL" id="GGD34961.1"/>
    </source>
</evidence>
<keyword evidence="2" id="KW-1133">Transmembrane helix</keyword>